<dbReference type="GO" id="GO:0005840">
    <property type="term" value="C:ribosome"/>
    <property type="evidence" value="ECO:0007669"/>
    <property type="project" value="UniProtKB-KW"/>
</dbReference>
<dbReference type="EMBL" id="QENZ01000004">
    <property type="protein sequence ID" value="PVX50930.1"/>
    <property type="molecule type" value="Genomic_DNA"/>
</dbReference>
<reference evidence="7 8" key="1">
    <citation type="submission" date="2018-05" db="EMBL/GenBank/DDBJ databases">
        <title>Genomic Encyclopedia of Type Strains, Phase IV (KMG-IV): sequencing the most valuable type-strain genomes for metagenomic binning, comparative biology and taxonomic classification.</title>
        <authorList>
            <person name="Goeker M."/>
        </authorList>
    </citation>
    <scope>NUCLEOTIDE SEQUENCE [LARGE SCALE GENOMIC DNA]</scope>
    <source>
        <strain evidence="7 8">DSM 28579</strain>
    </source>
</reference>
<dbReference type="InterPro" id="IPR022973">
    <property type="entry name" value="Ribosomal_uL10_bac"/>
</dbReference>
<keyword evidence="8" id="KW-1185">Reference proteome</keyword>
<evidence type="ECO:0000256" key="6">
    <source>
        <dbReference type="HAMAP-Rule" id="MF_00362"/>
    </source>
</evidence>
<dbReference type="OrthoDB" id="1523686at2"/>
<evidence type="ECO:0000256" key="4">
    <source>
        <dbReference type="ARBA" id="ARBA00023274"/>
    </source>
</evidence>
<sequence length="172" mass="19143">MRKEEKLTVIDDLTELLSNSKHFYLTDSSDLDAIATYELRKACFEKDIKLVMVKNTLLKRALDKLDGEYDELHQTLKGSTSIMLCDTGNAPAKLIKDFRKSHDKPLLKGAFVEEAIYLGEEELENLVSVKSKEELLGDVIGLLQSPIQQVVSSLQSGGNTLAGLVKTLSEKE</sequence>
<dbReference type="Gene3D" id="3.30.70.1730">
    <property type="match status" value="1"/>
</dbReference>
<dbReference type="NCBIfam" id="NF000955">
    <property type="entry name" value="PRK00099.1-1"/>
    <property type="match status" value="1"/>
</dbReference>
<dbReference type="GO" id="GO:0070180">
    <property type="term" value="F:large ribosomal subunit rRNA binding"/>
    <property type="evidence" value="ECO:0007669"/>
    <property type="project" value="UniProtKB-UniRule"/>
</dbReference>
<dbReference type="AlphaFoldDB" id="A0A7L4UP21"/>
<comment type="caution">
    <text evidence="7">The sequence shown here is derived from an EMBL/GenBank/DDBJ whole genome shotgun (WGS) entry which is preliminary data.</text>
</comment>
<dbReference type="Proteomes" id="UP000251835">
    <property type="component" value="Unassembled WGS sequence"/>
</dbReference>
<gene>
    <name evidence="6" type="primary">rplJ</name>
    <name evidence="7" type="ORF">C7377_1258</name>
</gene>
<dbReference type="PANTHER" id="PTHR11560">
    <property type="entry name" value="39S RIBOSOMAL PROTEIN L10, MITOCHONDRIAL"/>
    <property type="match status" value="1"/>
</dbReference>
<evidence type="ECO:0000256" key="5">
    <source>
        <dbReference type="ARBA" id="ARBA00035202"/>
    </source>
</evidence>
<comment type="subunit">
    <text evidence="6">Part of the ribosomal stalk of the 50S ribosomal subunit. The N-terminus interacts with L11 and the large rRNA to form the base of the stalk. The C-terminus forms an elongated spine to which L12 dimers bind in a sequential fashion forming a multimeric L10(L12)X complex.</text>
</comment>
<dbReference type="HAMAP" id="MF_00362">
    <property type="entry name" value="Ribosomal_uL10"/>
    <property type="match status" value="1"/>
</dbReference>
<keyword evidence="3 6" id="KW-0689">Ribosomal protein</keyword>
<dbReference type="RefSeq" id="WP_116496480.1">
    <property type="nucleotide sequence ID" value="NZ_QENZ01000004.1"/>
</dbReference>
<organism evidence="7 8">
    <name type="scientific">Balneicella halophila</name>
    <dbReference type="NCBI Taxonomy" id="1537566"/>
    <lineage>
        <taxon>Bacteria</taxon>
        <taxon>Pseudomonadati</taxon>
        <taxon>Bacteroidota</taxon>
        <taxon>Bacteroidia</taxon>
        <taxon>Bacteroidales</taxon>
        <taxon>Balneicellaceae</taxon>
        <taxon>Balneicella</taxon>
    </lineage>
</organism>
<dbReference type="SUPFAM" id="SSF160369">
    <property type="entry name" value="Ribosomal protein L10-like"/>
    <property type="match status" value="1"/>
</dbReference>
<evidence type="ECO:0000256" key="1">
    <source>
        <dbReference type="ARBA" id="ARBA00002633"/>
    </source>
</evidence>
<evidence type="ECO:0000313" key="7">
    <source>
        <dbReference type="EMBL" id="PVX50930.1"/>
    </source>
</evidence>
<name>A0A7L4UP21_BALHA</name>
<dbReference type="Gene3D" id="6.10.250.290">
    <property type="match status" value="1"/>
</dbReference>
<dbReference type="Pfam" id="PF00466">
    <property type="entry name" value="Ribosomal_L10"/>
    <property type="match status" value="1"/>
</dbReference>
<accession>A0A7L4UP21</accession>
<evidence type="ECO:0000256" key="2">
    <source>
        <dbReference type="ARBA" id="ARBA00008889"/>
    </source>
</evidence>
<dbReference type="CDD" id="cd05797">
    <property type="entry name" value="Ribosomal_L10"/>
    <property type="match status" value="1"/>
</dbReference>
<dbReference type="GO" id="GO:1990904">
    <property type="term" value="C:ribonucleoprotein complex"/>
    <property type="evidence" value="ECO:0007669"/>
    <property type="project" value="UniProtKB-KW"/>
</dbReference>
<protein>
    <recommendedName>
        <fullName evidence="5 6">Large ribosomal subunit protein uL10</fullName>
    </recommendedName>
</protein>
<evidence type="ECO:0000256" key="3">
    <source>
        <dbReference type="ARBA" id="ARBA00022980"/>
    </source>
</evidence>
<comment type="similarity">
    <text evidence="2 6">Belongs to the universal ribosomal protein uL10 family.</text>
</comment>
<evidence type="ECO:0000313" key="8">
    <source>
        <dbReference type="Proteomes" id="UP000251835"/>
    </source>
</evidence>
<keyword evidence="6" id="KW-0699">rRNA-binding</keyword>
<keyword evidence="4 6" id="KW-0687">Ribonucleoprotein</keyword>
<dbReference type="InterPro" id="IPR043141">
    <property type="entry name" value="Ribosomal_uL10-like_sf"/>
</dbReference>
<dbReference type="InterPro" id="IPR047865">
    <property type="entry name" value="Ribosomal_uL10_bac_type"/>
</dbReference>
<dbReference type="InterPro" id="IPR001790">
    <property type="entry name" value="Ribosomal_uL10"/>
</dbReference>
<comment type="function">
    <text evidence="1 6">Forms part of the ribosomal stalk, playing a central role in the interaction of the ribosome with GTP-bound translation factors.</text>
</comment>
<dbReference type="GO" id="GO:0006412">
    <property type="term" value="P:translation"/>
    <property type="evidence" value="ECO:0007669"/>
    <property type="project" value="UniProtKB-UniRule"/>
</dbReference>
<keyword evidence="6" id="KW-0694">RNA-binding</keyword>
<proteinExistence type="inferred from homology"/>